<dbReference type="PIRSF" id="PIRSF028757">
    <property type="entry name" value="LD-carboxypeptidase"/>
    <property type="match status" value="1"/>
</dbReference>
<dbReference type="Proteomes" id="UP000011910">
    <property type="component" value="Unassembled WGS sequence"/>
</dbReference>
<keyword evidence="4 9" id="KW-0378">Hydrolase</keyword>
<proteinExistence type="inferred from homology"/>
<dbReference type="EMBL" id="AODQ01000018">
    <property type="protein sequence ID" value="EMR03743.1"/>
    <property type="molecule type" value="Genomic_DNA"/>
</dbReference>
<dbReference type="STRING" id="1279009.ADICEAN_01081"/>
<dbReference type="InterPro" id="IPR040921">
    <property type="entry name" value="Peptidase_S66C"/>
</dbReference>
<dbReference type="InterPro" id="IPR027461">
    <property type="entry name" value="Carboxypeptidase_A_C_sf"/>
</dbReference>
<dbReference type="InterPro" id="IPR040449">
    <property type="entry name" value="Peptidase_S66_N"/>
</dbReference>
<dbReference type="SUPFAM" id="SSF52317">
    <property type="entry name" value="Class I glutamine amidotransferase-like"/>
    <property type="match status" value="1"/>
</dbReference>
<evidence type="ECO:0000313" key="9">
    <source>
        <dbReference type="EMBL" id="EMR03743.1"/>
    </source>
</evidence>
<sequence length="307" mass="33972">MQHPPYLQPGDTIAITSTARWTNPEALSRAIRQLQDWGFRVVLGAHLYRQHQQFAGSDGERLQEFQRLLDDPAIKAILFSRGGYGTTRIIDQIDWTSFMTRPKWLCGFSDVTALLCQAYRLGVQSLHCTMAAGFDDKPGRAASIESIRQQLLGQPLHMSAAAHPLNRTGRAAGPLLGGNLSLLATLVGTPTEPKYEGAILFLEDLDEYRYHLDRMMVQLKRAGRLAQLKGLVVGQMSDMRDNPVPFGREAYEIIQEHVSDYAYPVAFGFPVGHEALNLALPVGAPLAFEVFPTGASLQHNPQASTYV</sequence>
<evidence type="ECO:0000259" key="7">
    <source>
        <dbReference type="Pfam" id="PF02016"/>
    </source>
</evidence>
<dbReference type="InterPro" id="IPR003507">
    <property type="entry name" value="S66_fam"/>
</dbReference>
<reference evidence="9 10" key="1">
    <citation type="journal article" date="2013" name="Genome Announc.">
        <title>Draft Genome Sequence of Cesiribacter andamanensis Strain AMV16T, Isolated from a Soil Sample from a Mud Volcano in the Andaman Islands, India.</title>
        <authorList>
            <person name="Shivaji S."/>
            <person name="Ara S."/>
            <person name="Begum Z."/>
            <person name="Srinivas T.N."/>
            <person name="Singh A."/>
            <person name="Kumar Pinnaka A."/>
        </authorList>
    </citation>
    <scope>NUCLEOTIDE SEQUENCE [LARGE SCALE GENOMIC DNA]</scope>
    <source>
        <strain evidence="9 10">AMV16</strain>
    </source>
</reference>
<dbReference type="eggNOG" id="COG1619">
    <property type="taxonomic scope" value="Bacteria"/>
</dbReference>
<dbReference type="GO" id="GO:0006508">
    <property type="term" value="P:proteolysis"/>
    <property type="evidence" value="ECO:0007669"/>
    <property type="project" value="UniProtKB-KW"/>
</dbReference>
<dbReference type="RefSeq" id="WP_009194481.1">
    <property type="nucleotide sequence ID" value="NZ_AODQ01000018.1"/>
</dbReference>
<dbReference type="PATRIC" id="fig|1279009.4.peg.1097"/>
<dbReference type="Gene3D" id="3.40.50.10740">
    <property type="entry name" value="Class I glutamine amidotransferase-like"/>
    <property type="match status" value="1"/>
</dbReference>
<evidence type="ECO:0000256" key="4">
    <source>
        <dbReference type="ARBA" id="ARBA00022801"/>
    </source>
</evidence>
<feature type="active site" description="Charge relay system" evidence="6">
    <location>
        <position position="273"/>
    </location>
</feature>
<feature type="active site" description="Nucleophile" evidence="6">
    <location>
        <position position="109"/>
    </location>
</feature>
<keyword evidence="5" id="KW-0720">Serine protease</keyword>
<keyword evidence="10" id="KW-1185">Reference proteome</keyword>
<dbReference type="CDD" id="cd07025">
    <property type="entry name" value="Peptidase_S66"/>
    <property type="match status" value="1"/>
</dbReference>
<keyword evidence="3" id="KW-0645">Protease</keyword>
<evidence type="ECO:0000256" key="5">
    <source>
        <dbReference type="ARBA" id="ARBA00022825"/>
    </source>
</evidence>
<dbReference type="Pfam" id="PF02016">
    <property type="entry name" value="Peptidase_S66"/>
    <property type="match status" value="1"/>
</dbReference>
<dbReference type="OrthoDB" id="9807329at2"/>
<dbReference type="PANTHER" id="PTHR30237:SF2">
    <property type="entry name" value="MUREIN TETRAPEPTIDE CARBOXYPEPTIDASE"/>
    <property type="match status" value="1"/>
</dbReference>
<evidence type="ECO:0000256" key="3">
    <source>
        <dbReference type="ARBA" id="ARBA00022670"/>
    </source>
</evidence>
<feature type="domain" description="LD-carboxypeptidase C-terminal" evidence="8">
    <location>
        <begin position="173"/>
        <end position="285"/>
    </location>
</feature>
<dbReference type="GO" id="GO:0106415">
    <property type="term" value="F:muramoyltetrapeptide carboxypeptidase activity"/>
    <property type="evidence" value="ECO:0007669"/>
    <property type="project" value="UniProtKB-EC"/>
</dbReference>
<evidence type="ECO:0000256" key="1">
    <source>
        <dbReference type="ARBA" id="ARBA00010233"/>
    </source>
</evidence>
<protein>
    <submittedName>
        <fullName evidence="9">Murein tetrapeptide carboxypeptidase</fullName>
        <ecNumber evidence="9">3.4.17.13</ecNumber>
    </submittedName>
</protein>
<gene>
    <name evidence="9" type="primary">ldcA</name>
    <name evidence="9" type="ORF">ADICEAN_01081</name>
</gene>
<dbReference type="Pfam" id="PF17676">
    <property type="entry name" value="Peptidase_S66C"/>
    <property type="match status" value="1"/>
</dbReference>
<comment type="caution">
    <text evidence="9">The sequence shown here is derived from an EMBL/GenBank/DDBJ whole genome shotgun (WGS) entry which is preliminary data.</text>
</comment>
<evidence type="ECO:0000256" key="2">
    <source>
        <dbReference type="ARBA" id="ARBA00022645"/>
    </source>
</evidence>
<comment type="similarity">
    <text evidence="1">Belongs to the peptidase S66 family.</text>
</comment>
<name>M7N535_9BACT</name>
<evidence type="ECO:0000259" key="8">
    <source>
        <dbReference type="Pfam" id="PF17676"/>
    </source>
</evidence>
<evidence type="ECO:0000313" key="10">
    <source>
        <dbReference type="Proteomes" id="UP000011910"/>
    </source>
</evidence>
<accession>M7N535</accession>
<dbReference type="PANTHER" id="PTHR30237">
    <property type="entry name" value="MURAMOYLTETRAPEPTIDE CARBOXYPEPTIDASE"/>
    <property type="match status" value="1"/>
</dbReference>
<feature type="domain" description="LD-carboxypeptidase N-terminal" evidence="7">
    <location>
        <begin position="13"/>
        <end position="127"/>
    </location>
</feature>
<dbReference type="Gene3D" id="3.50.30.60">
    <property type="entry name" value="LD-carboxypeptidase A C-terminal domain-like"/>
    <property type="match status" value="1"/>
</dbReference>
<dbReference type="GO" id="GO:0008236">
    <property type="term" value="F:serine-type peptidase activity"/>
    <property type="evidence" value="ECO:0007669"/>
    <property type="project" value="UniProtKB-KW"/>
</dbReference>
<organism evidence="9 10">
    <name type="scientific">Cesiribacter andamanensis AMV16</name>
    <dbReference type="NCBI Taxonomy" id="1279009"/>
    <lineage>
        <taxon>Bacteria</taxon>
        <taxon>Pseudomonadati</taxon>
        <taxon>Bacteroidota</taxon>
        <taxon>Cytophagia</taxon>
        <taxon>Cytophagales</taxon>
        <taxon>Cesiribacteraceae</taxon>
        <taxon>Cesiribacter</taxon>
    </lineage>
</organism>
<evidence type="ECO:0000256" key="6">
    <source>
        <dbReference type="PIRSR" id="PIRSR028757-1"/>
    </source>
</evidence>
<feature type="active site" description="Charge relay system" evidence="6">
    <location>
        <position position="203"/>
    </location>
</feature>
<dbReference type="SUPFAM" id="SSF141986">
    <property type="entry name" value="LD-carboxypeptidase A C-terminal domain-like"/>
    <property type="match status" value="1"/>
</dbReference>
<dbReference type="EC" id="3.4.17.13" evidence="9"/>
<dbReference type="InterPro" id="IPR029062">
    <property type="entry name" value="Class_I_gatase-like"/>
</dbReference>
<dbReference type="AlphaFoldDB" id="M7N535"/>
<keyword evidence="2 9" id="KW-0121">Carboxypeptidase</keyword>
<dbReference type="InterPro" id="IPR027478">
    <property type="entry name" value="LdcA_N"/>
</dbReference>